<dbReference type="EMBL" id="QUSW01000003">
    <property type="protein sequence ID" value="RQP24423.1"/>
    <property type="molecule type" value="Genomic_DNA"/>
</dbReference>
<dbReference type="SMART" id="SM00100">
    <property type="entry name" value="cNMP"/>
    <property type="match status" value="1"/>
</dbReference>
<reference evidence="2 3" key="2">
    <citation type="submission" date="2018-12" db="EMBL/GenBank/DDBJ databases">
        <title>Rhizobacter gummiphilus sp. nov., a rubber-degrading bacterium isolated from the soil of a botanical garden in Japan.</title>
        <authorList>
            <person name="Shunsuke S.S."/>
        </authorList>
    </citation>
    <scope>NUCLEOTIDE SEQUENCE [LARGE SCALE GENOMIC DNA]</scope>
    <source>
        <strain evidence="2 3">S-16</strain>
    </source>
</reference>
<protein>
    <submittedName>
        <fullName evidence="2">Crp/Fnr family transcriptional regulator</fullName>
    </submittedName>
</protein>
<sequence>MSCWAALSLLQRLESAHGLALPEVEALAGKLQLIELRPREAAFWQGAECFDIHVVRTGLLKQTYTEEDGSEWIKSFTGPGDMFACPMAITGQSRATFSSVAIEHSVVERFDYRLIEALAERSLPWQKALRLAFQRLAQIKLQRERDLLTLSTRELYRKLAQSAPQWIDRVPQKDLAGFLGVTPVGLNRIIRDEIRGRPADG</sequence>
<feature type="domain" description="Cyclic nucleotide-binding" evidence="1">
    <location>
        <begin position="15"/>
        <end position="134"/>
    </location>
</feature>
<reference evidence="2 3" key="1">
    <citation type="submission" date="2018-08" db="EMBL/GenBank/DDBJ databases">
        <authorList>
            <person name="Khan S.A."/>
            <person name="Jeon C.O."/>
            <person name="Chun B.H."/>
            <person name="Jeong S.E."/>
        </authorList>
    </citation>
    <scope>NUCLEOTIDE SEQUENCE [LARGE SCALE GENOMIC DNA]</scope>
    <source>
        <strain evidence="2 3">S-16</strain>
    </source>
</reference>
<evidence type="ECO:0000259" key="1">
    <source>
        <dbReference type="SMART" id="SM00100"/>
    </source>
</evidence>
<organism evidence="2 3">
    <name type="scientific">Piscinibacter terrae</name>
    <dbReference type="NCBI Taxonomy" id="2496871"/>
    <lineage>
        <taxon>Bacteria</taxon>
        <taxon>Pseudomonadati</taxon>
        <taxon>Pseudomonadota</taxon>
        <taxon>Betaproteobacteria</taxon>
        <taxon>Burkholderiales</taxon>
        <taxon>Sphaerotilaceae</taxon>
        <taxon>Piscinibacter</taxon>
    </lineage>
</organism>
<dbReference type="AlphaFoldDB" id="A0A3N7HRR1"/>
<keyword evidence="3" id="KW-1185">Reference proteome</keyword>
<dbReference type="Gene3D" id="2.60.120.10">
    <property type="entry name" value="Jelly Rolls"/>
    <property type="match status" value="1"/>
</dbReference>
<dbReference type="InterPro" id="IPR014710">
    <property type="entry name" value="RmlC-like_jellyroll"/>
</dbReference>
<accession>A0A3N7HRR1</accession>
<dbReference type="InterPro" id="IPR018490">
    <property type="entry name" value="cNMP-bd_dom_sf"/>
</dbReference>
<dbReference type="SUPFAM" id="SSF51206">
    <property type="entry name" value="cAMP-binding domain-like"/>
    <property type="match status" value="1"/>
</dbReference>
<dbReference type="CDD" id="cd00038">
    <property type="entry name" value="CAP_ED"/>
    <property type="match status" value="1"/>
</dbReference>
<name>A0A3N7HRR1_9BURK</name>
<gene>
    <name evidence="2" type="ORF">DZC73_14115</name>
</gene>
<dbReference type="InterPro" id="IPR000595">
    <property type="entry name" value="cNMP-bd_dom"/>
</dbReference>
<evidence type="ECO:0000313" key="2">
    <source>
        <dbReference type="EMBL" id="RQP24423.1"/>
    </source>
</evidence>
<dbReference type="Proteomes" id="UP000267464">
    <property type="component" value="Unassembled WGS sequence"/>
</dbReference>
<evidence type="ECO:0000313" key="3">
    <source>
        <dbReference type="Proteomes" id="UP000267464"/>
    </source>
</evidence>
<proteinExistence type="predicted"/>
<dbReference type="Pfam" id="PF00027">
    <property type="entry name" value="cNMP_binding"/>
    <property type="match status" value="1"/>
</dbReference>
<comment type="caution">
    <text evidence="2">The sequence shown here is derived from an EMBL/GenBank/DDBJ whole genome shotgun (WGS) entry which is preliminary data.</text>
</comment>